<keyword evidence="3" id="KW-1185">Reference proteome</keyword>
<dbReference type="Proteomes" id="UP000751190">
    <property type="component" value="Unassembled WGS sequence"/>
</dbReference>
<keyword evidence="1" id="KW-0472">Membrane</keyword>
<evidence type="ECO:0000313" key="3">
    <source>
        <dbReference type="Proteomes" id="UP000751190"/>
    </source>
</evidence>
<protein>
    <submittedName>
        <fullName evidence="2">Uncharacterized protein</fullName>
    </submittedName>
</protein>
<reference evidence="2" key="1">
    <citation type="submission" date="2021-05" db="EMBL/GenBank/DDBJ databases">
        <title>The genome of the haptophyte Pavlova lutheri (Diacronema luteri, Pavlovales) - a model for lipid biosynthesis in eukaryotic algae.</title>
        <authorList>
            <person name="Hulatt C.J."/>
            <person name="Posewitz M.C."/>
        </authorList>
    </citation>
    <scope>NUCLEOTIDE SEQUENCE</scope>
    <source>
        <strain evidence="2">NIVA-4/92</strain>
    </source>
</reference>
<dbReference type="EMBL" id="JAGTXO010000060">
    <property type="protein sequence ID" value="KAG8457932.1"/>
    <property type="molecule type" value="Genomic_DNA"/>
</dbReference>
<comment type="caution">
    <text evidence="2">The sequence shown here is derived from an EMBL/GenBank/DDBJ whole genome shotgun (WGS) entry which is preliminary data.</text>
</comment>
<keyword evidence="1" id="KW-0812">Transmembrane</keyword>
<sequence>MAALDDPHPVPAPSEDIALEEPHVFYSLVSRVHALGCVACVALLLMHRAGVEAIEGWWLVCAPFFPSVLYSRWRYWRALRAKVHVKRE</sequence>
<evidence type="ECO:0000256" key="1">
    <source>
        <dbReference type="SAM" id="Phobius"/>
    </source>
</evidence>
<evidence type="ECO:0000313" key="2">
    <source>
        <dbReference type="EMBL" id="KAG8457932.1"/>
    </source>
</evidence>
<organism evidence="2 3">
    <name type="scientific">Diacronema lutheri</name>
    <name type="common">Unicellular marine alga</name>
    <name type="synonym">Monochrysis lutheri</name>
    <dbReference type="NCBI Taxonomy" id="2081491"/>
    <lineage>
        <taxon>Eukaryota</taxon>
        <taxon>Haptista</taxon>
        <taxon>Haptophyta</taxon>
        <taxon>Pavlovophyceae</taxon>
        <taxon>Pavlovales</taxon>
        <taxon>Pavlovaceae</taxon>
        <taxon>Diacronema</taxon>
    </lineage>
</organism>
<keyword evidence="1" id="KW-1133">Transmembrane helix</keyword>
<accession>A0A8J5X7U5</accession>
<proteinExistence type="predicted"/>
<dbReference type="AlphaFoldDB" id="A0A8J5X7U5"/>
<feature type="transmembrane region" description="Helical" evidence="1">
    <location>
        <begin position="57"/>
        <end position="73"/>
    </location>
</feature>
<name>A0A8J5X7U5_DIALT</name>
<gene>
    <name evidence="2" type="ORF">KFE25_011998</name>
</gene>